<protein>
    <recommendedName>
        <fullName evidence="1">Putative adhesin Stv domain-containing protein</fullName>
    </recommendedName>
</protein>
<organism evidence="2 3">
    <name type="scientific">Neoroseomonas eburnea</name>
    <dbReference type="NCBI Taxonomy" id="1346889"/>
    <lineage>
        <taxon>Bacteria</taxon>
        <taxon>Pseudomonadati</taxon>
        <taxon>Pseudomonadota</taxon>
        <taxon>Alphaproteobacteria</taxon>
        <taxon>Acetobacterales</taxon>
        <taxon>Acetobacteraceae</taxon>
        <taxon>Neoroseomonas</taxon>
    </lineage>
</organism>
<keyword evidence="3" id="KW-1185">Reference proteome</keyword>
<name>A0A9X9X899_9PROT</name>
<accession>A0A9X9X899</accession>
<dbReference type="InterPro" id="IPR049002">
    <property type="entry name" value="Stv"/>
</dbReference>
<evidence type="ECO:0000313" key="2">
    <source>
        <dbReference type="EMBL" id="MBR0679935.1"/>
    </source>
</evidence>
<dbReference type="AlphaFoldDB" id="A0A9X9X899"/>
<dbReference type="Proteomes" id="UP001138709">
    <property type="component" value="Unassembled WGS sequence"/>
</dbReference>
<gene>
    <name evidence="2" type="ORF">GXW74_05510</name>
</gene>
<evidence type="ECO:0000313" key="3">
    <source>
        <dbReference type="Proteomes" id="UP001138709"/>
    </source>
</evidence>
<reference evidence="2" key="2">
    <citation type="journal article" date="2021" name="Syst. Appl. Microbiol.">
        <title>Roseomonas hellenica sp. nov., isolated from roots of wild-growing Alkanna tinctoria.</title>
        <authorList>
            <person name="Rat A."/>
            <person name="Naranjo H.D."/>
            <person name="Lebbe L."/>
            <person name="Cnockaert M."/>
            <person name="Krigas N."/>
            <person name="Grigoriadou K."/>
            <person name="Maloupa E."/>
            <person name="Willems A."/>
        </authorList>
    </citation>
    <scope>NUCLEOTIDE SEQUENCE</scope>
    <source>
        <strain evidence="2">LMG 31228</strain>
    </source>
</reference>
<dbReference type="EMBL" id="JAAEDL010000004">
    <property type="protein sequence ID" value="MBR0679935.1"/>
    <property type="molecule type" value="Genomic_DNA"/>
</dbReference>
<reference evidence="2" key="1">
    <citation type="submission" date="2020-01" db="EMBL/GenBank/DDBJ databases">
        <authorList>
            <person name="Rat A."/>
        </authorList>
    </citation>
    <scope>NUCLEOTIDE SEQUENCE</scope>
    <source>
        <strain evidence="2">LMG 31228</strain>
    </source>
</reference>
<feature type="domain" description="Putative adhesin Stv" evidence="1">
    <location>
        <begin position="4"/>
        <end position="138"/>
    </location>
</feature>
<sequence length="188" mass="19712">MTGVVVTGHGGRGPGTSFGTYLVPPGVTIYFFTRDGQLLNSEASDPLMDLLCRQAPDEATVRAAATEVKTAYSTIPNYVCFGTNDFRDPSGVYLVGEDSGAGLVIPVPDGSEKRLSDIIGGGSSGGAIADEVYWLCCRDKPGITNNPDITVATTWRDAAGRVLTLGGDIGPSPMGLTPSQVRRTGRWI</sequence>
<dbReference type="Pfam" id="PF21527">
    <property type="entry name" value="Stv"/>
    <property type="match status" value="1"/>
</dbReference>
<comment type="caution">
    <text evidence="2">The sequence shown here is derived from an EMBL/GenBank/DDBJ whole genome shotgun (WGS) entry which is preliminary data.</text>
</comment>
<evidence type="ECO:0000259" key="1">
    <source>
        <dbReference type="Pfam" id="PF21527"/>
    </source>
</evidence>
<proteinExistence type="predicted"/>
<dbReference type="RefSeq" id="WP_211845408.1">
    <property type="nucleotide sequence ID" value="NZ_JAAEDL010000004.1"/>
</dbReference>